<accession>A0A5B7SVC3</accession>
<feature type="signal peptide" evidence="2">
    <location>
        <begin position="1"/>
        <end position="19"/>
    </location>
</feature>
<dbReference type="Proteomes" id="UP000310017">
    <property type="component" value="Chromosome"/>
</dbReference>
<dbReference type="PANTHER" id="PTHR40094">
    <property type="entry name" value="ALPHA-2-MACROGLOBULIN HOMOLOG"/>
    <property type="match status" value="1"/>
</dbReference>
<dbReference type="Pfam" id="PF17973">
    <property type="entry name" value="bMG10"/>
    <property type="match status" value="1"/>
</dbReference>
<dbReference type="InterPro" id="IPR041246">
    <property type="entry name" value="Bact_MG10"/>
</dbReference>
<dbReference type="SMART" id="SM01359">
    <property type="entry name" value="A2M_N_2"/>
    <property type="match status" value="1"/>
</dbReference>
<dbReference type="OrthoDB" id="9767116at2"/>
<proteinExistence type="inferred from homology"/>
<protein>
    <submittedName>
        <fullName evidence="5">Alpha-2-macroglobulin</fullName>
    </submittedName>
</protein>
<dbReference type="Pfam" id="PF01835">
    <property type="entry name" value="MG2"/>
    <property type="match status" value="1"/>
</dbReference>
<name>A0A5B7SVC3_9FLAO</name>
<feature type="chain" id="PRO_5023148589" evidence="2">
    <location>
        <begin position="20"/>
        <end position="2037"/>
    </location>
</feature>
<dbReference type="GO" id="GO:0004866">
    <property type="term" value="F:endopeptidase inhibitor activity"/>
    <property type="evidence" value="ECO:0007669"/>
    <property type="project" value="InterPro"/>
</dbReference>
<evidence type="ECO:0000256" key="2">
    <source>
        <dbReference type="SAM" id="SignalP"/>
    </source>
</evidence>
<feature type="domain" description="Alpha-2-macroglobulin" evidence="4">
    <location>
        <begin position="1260"/>
        <end position="1350"/>
    </location>
</feature>
<dbReference type="Gene3D" id="2.60.40.1930">
    <property type="match status" value="1"/>
</dbReference>
<keyword evidence="6" id="KW-1185">Reference proteome</keyword>
<organism evidence="5 6">
    <name type="scientific">Aggregatimonas sangjinii</name>
    <dbReference type="NCBI Taxonomy" id="2583587"/>
    <lineage>
        <taxon>Bacteria</taxon>
        <taxon>Pseudomonadati</taxon>
        <taxon>Bacteroidota</taxon>
        <taxon>Flavobacteriia</taxon>
        <taxon>Flavobacteriales</taxon>
        <taxon>Flavobacteriaceae</taxon>
        <taxon>Aggregatimonas</taxon>
    </lineage>
</organism>
<dbReference type="SUPFAM" id="SSF48239">
    <property type="entry name" value="Terpenoid cyclases/Protein prenyltransferases"/>
    <property type="match status" value="1"/>
</dbReference>
<dbReference type="InterPro" id="IPR001599">
    <property type="entry name" value="Macroglobln_a2"/>
</dbReference>
<feature type="domain" description="Alpha-2-macroglobulin bait region" evidence="3">
    <location>
        <begin position="970"/>
        <end position="1110"/>
    </location>
</feature>
<dbReference type="EMBL" id="CP040710">
    <property type="protein sequence ID" value="QCX01103.1"/>
    <property type="molecule type" value="Genomic_DNA"/>
</dbReference>
<dbReference type="SMART" id="SM01360">
    <property type="entry name" value="A2M"/>
    <property type="match status" value="1"/>
</dbReference>
<sequence length="2037" mass="231474">MKHLVTIVTILLFTQMALAQQDENPYDTLWKQVAKLEDEALTKSALELVTTISKKAKKEENSAQIIKSLLYTSKYAMTLEEDAQLKIVNDFRTEIEKAEFPTKNVLESYLANLFWQFFQQNRYQFYNRTKTEVKVDSTDFRTWDLTTLFNEISIHFDASLENEAKLKQTPVSEFDVILHQQSDTKEYRPTLFDLLAHNALAFYKTSENNITRPADKFEISDADFLCDGNAFINKNIDTEDQTSLQAKALCIYQKLLMLHLPSAKPYTLAEINIERLNFIHGNATFENKDQQFLEVLENAVSATKGSLAAGLYQHQIATLLNRQGDSYQPKTNADHRWKKKEALAICNSVIKEMADSRGAEQCRALKSQILQKTLQLTAERHVPIQTTSRFLVNYKNLKGLTLTARPVTQREMSALEKVYEKDKKLAFIKKLSVAKQWEATLKNEDDYQSHSTEIIMPPLENGQYLILAETTDEKNKTFSYSPIQVTDLALAETRTNTTHYFQVINRHNGKPISGARLTLRYRKNYDGPRLSENFVTDKMGNVSIPLSDENWSEVNISISKNKDSAYFKDYYVNRRYDQNSATTSYSCFLFTDRSIYRPGQPLYFKGIAITGEKGISSVLENQKVSVSLSDVNGQVVATKEFVTNDYGSFSGEFILPSTGLTGVFSMQANATGIGLNGYASFSVEEYKRPKFETSFQPVTETYKVNDSVTVKGTAMAYAGSTITDAKVAYRVKRAVYYPRWYYWHYPYNNTAPQEIAHGETTTDASGHYKIDFKALPDTSIDRKNLPTFSYEVTADVTDINGETHSATTFVTVGYHALTANMYIANPLNKDTKENKLSISTNNLNGQFVPAKGIVKMYKLKAPESVNRPRVWAAPDYAGWPKSEFKKLFPHDAFANEHDASTWEKGEMVWQSDFDTAKSTELPLGNTKNWASGKYVLELQTQDKFGQPVKDILQTTLFSENDTTLTDNALFQIKTDKDSYAIGEDVKVTLLSSSKDIHVTVNIEKNHKVIESKSIHLSDNSESFTVPVNANDIGGFAITYSFSVYNYFQAGNLNIRVPYPSAQLEIETMTFRDKLQPGTEETWSFKIKGPKGDKVAAELLANMYDASLDAFRGHYWSFNPLIKPTYYSNRTASAYNCFGTNSFNTYLDNQSYGYTSLYFDSFNWFGLQFGYGGFYGRGLRRNRMMKRESAAAPISMDMDMEDSMPLEEVVVGQASGVEMDKSANLSNEARLQKPKDNQHENNSEQETASDAIKIRKNLQENAFFFPQLKTDKEGNVSFSFTTPEALTKWNVQLLAHTKDLESTIHNLQTVTQKELMVIPNAPRFLREGDEIVMSTKIANLTDKVLSGQAKLELIDAVSGKNISSKLLLSSTSEGEGLGQTDFKVDSLGNTQVSWRLQIPEDVRAVQYTVTAKAGDYSDGEQNLLPVLTNRMLVTETLPMWVRSNQTKTFTLDKLKTTTSTTLKHHKLTLEMTSNPAWYAVQALPYLMEYPYECNEQTFSRYYANTLATHISNTNPRVQEVFNQWANSDALVSNLEKNEELKSLLIQETPWLRDAQSETEQKKRIALLFNLNKMKNEQTNALNKLKQNQKGSGAWPWFNGGPDSRFITQHIITGMGHLKQLDVASSTVAMQSVIQNAIAYLDNEFVKEYNFMKKNASNINDDHLSQTQIHYLYMRSFFKDIKASKRVAEVTAYYKGQAQKYWKNKGLYSRGMLALIMHRMADNTTSNKILRALKENSITSDELGMYWKENTNSWYWYQAPIETQSLLIEAFAEITPNDIATVDNLKIWLLKNKQTNQWKTTKATTEAVYALLLQGSDWLSVTEAVDVLIAGEKIAPAKLEQVKVEAGTGYYKTAWDGPEVKPAMAEVQISKKGKGIAWGALYWQYFEDLDKITPAKTPLKLKKKLFLKRNTDTGEEISEITSKTSLKVGDLVRVRIELRADRDMEFVHMKDMRAAGFEPINVISRYKWQDGLGYYESTKDASTNFFFDYLRKGVYVFEYDLRVNNAGDFSNGITTIQSMYAPEFSSHSEGVRVAVRQTK</sequence>
<dbReference type="InterPro" id="IPR051802">
    <property type="entry name" value="YfhM-like"/>
</dbReference>
<keyword evidence="2" id="KW-0732">Signal</keyword>
<reference evidence="5 6" key="1">
    <citation type="submission" date="2019-05" db="EMBL/GenBank/DDBJ databases">
        <title>Genome sequencing of F202Z8.</title>
        <authorList>
            <person name="Kwon Y.M."/>
        </authorList>
    </citation>
    <scope>NUCLEOTIDE SEQUENCE [LARGE SCALE GENOMIC DNA]</scope>
    <source>
        <strain evidence="5 6">F202Z8</strain>
    </source>
</reference>
<dbReference type="InterPro" id="IPR011625">
    <property type="entry name" value="A2M_N_BRD"/>
</dbReference>
<dbReference type="InterPro" id="IPR008930">
    <property type="entry name" value="Terpenoid_cyclase/PrenylTrfase"/>
</dbReference>
<dbReference type="InterPro" id="IPR002890">
    <property type="entry name" value="MG2"/>
</dbReference>
<dbReference type="KEGG" id="asag:FGM00_13625"/>
<evidence type="ECO:0000313" key="5">
    <source>
        <dbReference type="EMBL" id="QCX01103.1"/>
    </source>
</evidence>
<evidence type="ECO:0000259" key="4">
    <source>
        <dbReference type="SMART" id="SM01360"/>
    </source>
</evidence>
<dbReference type="RefSeq" id="WP_138853442.1">
    <property type="nucleotide sequence ID" value="NZ_CP040710.1"/>
</dbReference>
<dbReference type="Gene3D" id="1.50.10.20">
    <property type="match status" value="1"/>
</dbReference>
<gene>
    <name evidence="5" type="ORF">FGM00_13625</name>
</gene>
<evidence type="ECO:0000313" key="6">
    <source>
        <dbReference type="Proteomes" id="UP000310017"/>
    </source>
</evidence>
<dbReference type="PANTHER" id="PTHR40094:SF1">
    <property type="entry name" value="UBIQUITIN DOMAIN-CONTAINING PROTEIN"/>
    <property type="match status" value="1"/>
</dbReference>
<evidence type="ECO:0000256" key="1">
    <source>
        <dbReference type="ARBA" id="ARBA00010556"/>
    </source>
</evidence>
<evidence type="ECO:0000259" key="3">
    <source>
        <dbReference type="SMART" id="SM01359"/>
    </source>
</evidence>
<dbReference type="Pfam" id="PF00207">
    <property type="entry name" value="A2M"/>
    <property type="match status" value="1"/>
</dbReference>
<comment type="similarity">
    <text evidence="1">Belongs to the protease inhibitor I39 (alpha-2-macroglobulin) family. Bacterial alpha-2-macroglobulin subfamily.</text>
</comment>
<dbReference type="Pfam" id="PF07703">
    <property type="entry name" value="A2M_BRD"/>
    <property type="match status" value="1"/>
</dbReference>